<proteinExistence type="predicted"/>
<dbReference type="EMBL" id="PDNV01000006">
    <property type="protein sequence ID" value="PLC53964.1"/>
    <property type="molecule type" value="Genomic_DNA"/>
</dbReference>
<gene>
    <name evidence="1" type="ORF">CR155_11080</name>
</gene>
<name>A0A2N4UG16_9BURK</name>
<dbReference type="OrthoDB" id="483160at2"/>
<dbReference type="InterPro" id="IPR026286">
    <property type="entry name" value="MaiA/AMDase"/>
</dbReference>
<dbReference type="PIRSF" id="PIRSF015736">
    <property type="entry name" value="MI"/>
    <property type="match status" value="1"/>
</dbReference>
<evidence type="ECO:0000313" key="2">
    <source>
        <dbReference type="Proteomes" id="UP000234328"/>
    </source>
</evidence>
<dbReference type="Pfam" id="PF17645">
    <property type="entry name" value="Amdase"/>
    <property type="match status" value="1"/>
</dbReference>
<dbReference type="AlphaFoldDB" id="A0A2N4UG16"/>
<keyword evidence="2" id="KW-1185">Reference proteome</keyword>
<evidence type="ECO:0008006" key="3">
    <source>
        <dbReference type="Google" id="ProtNLM"/>
    </source>
</evidence>
<dbReference type="PANTHER" id="PTHR40267:SF1">
    <property type="entry name" value="BLR3294 PROTEIN"/>
    <property type="match status" value="1"/>
</dbReference>
<protein>
    <recommendedName>
        <fullName evidence="3">Asp/Glu racemase</fullName>
    </recommendedName>
</protein>
<sequence length="268" mass="29216">MLTVMAIDSHTWPPFDEATKTGSASLLRERPPVRARLGIILPGVNTVVEPWFGRVVGADISVHASRMLLTSQVTAEALQRMDHEEGMDAAACIASCRPDVIAYGCTASSIVQGLDYDKRLQQALEAETGKPCFTAVGAIIDALRVLGIHKISIASPYTDAIDHAEKQLFETAGFRVLGTANLNIRDSFELASPDARQIYELARRAWHPDADALLISCLNMNSQEIVELLENRMGRPVITSPTAVLWKLLRTAGLQDRITGYGSLLAIH</sequence>
<accession>A0A2N4UG16</accession>
<evidence type="ECO:0000313" key="1">
    <source>
        <dbReference type="EMBL" id="PLC53964.1"/>
    </source>
</evidence>
<dbReference type="Gene3D" id="3.40.50.12500">
    <property type="match status" value="1"/>
</dbReference>
<comment type="caution">
    <text evidence="1">The sequence shown here is derived from an EMBL/GenBank/DDBJ whole genome shotgun (WGS) entry which is preliminary data.</text>
</comment>
<dbReference type="InterPro" id="IPR053714">
    <property type="entry name" value="Iso_Racemase_Enz_sf"/>
</dbReference>
<dbReference type="PANTHER" id="PTHR40267">
    <property type="entry name" value="BLR3294 PROTEIN"/>
    <property type="match status" value="1"/>
</dbReference>
<organism evidence="1 2">
    <name type="scientific">Pollutimonas nitritireducens</name>
    <dbReference type="NCBI Taxonomy" id="2045209"/>
    <lineage>
        <taxon>Bacteria</taxon>
        <taxon>Pseudomonadati</taxon>
        <taxon>Pseudomonadota</taxon>
        <taxon>Betaproteobacteria</taxon>
        <taxon>Burkholderiales</taxon>
        <taxon>Alcaligenaceae</taxon>
        <taxon>Pollutimonas</taxon>
    </lineage>
</organism>
<reference evidence="1 2" key="1">
    <citation type="submission" date="2017-10" db="EMBL/GenBank/DDBJ databases">
        <title>Two draft genome sequences of Pusillimonas sp. strains isolated from a nitrate- and radionuclide-contaminated groundwater in Russia.</title>
        <authorList>
            <person name="Grouzdev D.S."/>
            <person name="Tourova T.P."/>
            <person name="Goeva M.A."/>
            <person name="Babich T.L."/>
            <person name="Sokolova D.S."/>
            <person name="Abdullin R."/>
            <person name="Poltaraus A.B."/>
            <person name="Toshchakov S.V."/>
            <person name="Nazina T.N."/>
        </authorList>
    </citation>
    <scope>NUCLEOTIDE SEQUENCE [LARGE SCALE GENOMIC DNA]</scope>
    <source>
        <strain evidence="1 2">JR1/69-2-13</strain>
    </source>
</reference>
<dbReference type="Proteomes" id="UP000234328">
    <property type="component" value="Unassembled WGS sequence"/>
</dbReference>